<sequence>MSDSEGTPTLVGQYSAPAPSFDPSSYSTFETLDAVVSDLVYNSDGSKATLSKDTTAEAWYRLETDLKAAETALAGVNDKFAKEIKAVKDALEGDAGDAFSKYATAILNISEEVYSTLMKKQFGTNSGNIGHSEQAFADSWWQIHQTADDALANMVSALEDSANSQIQAATDVNQLIQISTQLSTEISNARTGVNNALLKDLQNALSKLGQNYYDRGADFVPLYISDGNTATGAPAGSFQQQVNQPKQIHAADPAPTGIQNAELNTNKPQQNTLASAQPLAPGETTPGQPTELPAAQTAMPKPALTGAPAEGTPASQGGVNPAEQQALNDAKNAAGEAIDGLTAQTNDPKRKQALEAAKQAAQGAIDGLTNPAAQGLAGGPGSPGDVQQPVTGGGADPAAQQALANAKNAAGQAIDGLIGQSKDPKRKQALEDAKQAAEDAIDGLTNPAGLAGHQLAGGPAEGNLEAAKNAAGKAIDDLAKPGDSEARQQALDDAKQAAMKAVGDLGDQPGGADDNAPAGQQDRGPLMDAKHAAEKAIDDLIGKTDDPDRKHALEDAKHAMSDAIDKTAAPEHFKQVEDAKHAADKAIDGLGEPGDDPQRQHALDAAKAAAEKAIGRINDAPELSGPGHEQALEHAKEEADKAIDALCKPDDTPAERQALADAKEAVNKAIDGIGEEKGNAMHQFLTSSGPKEFVPPRGGLDGVGGHGPVAHEAAGGPVGGGPGPGGNPATAGGPPAGKFDTQPYQGGQPANAQGAPVAAAPGQSGAASAGAPMGPMGGGMGGGAGNQGEKEREPQIWMQAEHGAWGNEEDCDEPRSHVLGRG</sequence>
<feature type="compositionally biased region" description="Polar residues" evidence="1">
    <location>
        <begin position="234"/>
        <end position="246"/>
    </location>
</feature>
<protein>
    <submittedName>
        <fullName evidence="2">Large repetitive protein</fullName>
    </submittedName>
</protein>
<feature type="region of interest" description="Disordered" evidence="1">
    <location>
        <begin position="417"/>
        <end position="436"/>
    </location>
</feature>
<feature type="compositionally biased region" description="Basic and acidic residues" evidence="1">
    <location>
        <begin position="528"/>
        <end position="587"/>
    </location>
</feature>
<evidence type="ECO:0000313" key="2">
    <source>
        <dbReference type="EMBL" id="WIX98221.1"/>
    </source>
</evidence>
<reference evidence="2 3" key="1">
    <citation type="submission" date="2023-06" db="EMBL/GenBank/DDBJ databases">
        <authorList>
            <person name="Oyuntsetseg B."/>
            <person name="Kim S.B."/>
        </authorList>
    </citation>
    <scope>NUCLEOTIDE SEQUENCE [LARGE SCALE GENOMIC DNA]</scope>
    <source>
        <strain evidence="2 3">4-36</strain>
    </source>
</reference>
<organism evidence="2 3">
    <name type="scientific">Amycolatopsis mongoliensis</name>
    <dbReference type="NCBI Taxonomy" id="715475"/>
    <lineage>
        <taxon>Bacteria</taxon>
        <taxon>Bacillati</taxon>
        <taxon>Actinomycetota</taxon>
        <taxon>Actinomycetes</taxon>
        <taxon>Pseudonocardiales</taxon>
        <taxon>Pseudonocardiaceae</taxon>
        <taxon>Amycolatopsis</taxon>
    </lineage>
</organism>
<dbReference type="KEGG" id="amog:QRX60_29610"/>
<name>A0A9Y2JIX5_9PSEU</name>
<feature type="compositionally biased region" description="Basic and acidic residues" evidence="1">
    <location>
        <begin position="422"/>
        <end position="436"/>
    </location>
</feature>
<evidence type="ECO:0000256" key="1">
    <source>
        <dbReference type="SAM" id="MobiDB-lite"/>
    </source>
</evidence>
<dbReference type="AlphaFoldDB" id="A0A9Y2JIX5"/>
<dbReference type="EMBL" id="CP127295">
    <property type="protein sequence ID" value="WIX98221.1"/>
    <property type="molecule type" value="Genomic_DNA"/>
</dbReference>
<feature type="compositionally biased region" description="Gly residues" evidence="1">
    <location>
        <begin position="775"/>
        <end position="786"/>
    </location>
</feature>
<feature type="compositionally biased region" description="Gly residues" evidence="1">
    <location>
        <begin position="716"/>
        <end position="726"/>
    </location>
</feature>
<dbReference type="RefSeq" id="WP_285994706.1">
    <property type="nucleotide sequence ID" value="NZ_CP127295.1"/>
</dbReference>
<feature type="region of interest" description="Disordered" evidence="1">
    <location>
        <begin position="369"/>
        <end position="397"/>
    </location>
</feature>
<feature type="compositionally biased region" description="Polar residues" evidence="1">
    <location>
        <begin position="257"/>
        <end position="275"/>
    </location>
</feature>
<feature type="compositionally biased region" description="Basic and acidic residues" evidence="1">
    <location>
        <begin position="596"/>
        <end position="614"/>
    </location>
</feature>
<feature type="compositionally biased region" description="Low complexity" evidence="1">
    <location>
        <begin position="745"/>
        <end position="774"/>
    </location>
</feature>
<proteinExistence type="predicted"/>
<gene>
    <name evidence="2" type="ORF">QRX60_29610</name>
</gene>
<dbReference type="Proteomes" id="UP001239397">
    <property type="component" value="Chromosome"/>
</dbReference>
<evidence type="ECO:0000313" key="3">
    <source>
        <dbReference type="Proteomes" id="UP001239397"/>
    </source>
</evidence>
<feature type="compositionally biased region" description="Low complexity" evidence="1">
    <location>
        <begin position="727"/>
        <end position="737"/>
    </location>
</feature>
<feature type="region of interest" description="Disordered" evidence="1">
    <location>
        <begin position="475"/>
        <end position="638"/>
    </location>
</feature>
<feature type="region of interest" description="Disordered" evidence="1">
    <location>
        <begin position="686"/>
        <end position="822"/>
    </location>
</feature>
<feature type="compositionally biased region" description="Basic and acidic residues" evidence="1">
    <location>
        <begin position="475"/>
        <end position="495"/>
    </location>
</feature>
<accession>A0A9Y2JIX5</accession>
<keyword evidence="3" id="KW-1185">Reference proteome</keyword>
<feature type="region of interest" description="Disordered" evidence="1">
    <location>
        <begin position="234"/>
        <end position="321"/>
    </location>
</feature>